<dbReference type="RefSeq" id="WP_273305358.1">
    <property type="nucleotide sequence ID" value="NZ_DYUD01000010.1"/>
</dbReference>
<sequence length="263" mass="30939">MKRRLVAAFLLVLCLPLLTIPLCNDQVVGHYIDKIWLHRTNTIEKLHEFEGKYKNFECDVLFVSELNDFRIGHDTPSSESLGLYLDYLGRNPERELWIDLKNLTEANCRRAESLLTAMLTHAGAYKEQLIVESRNWKALRLFTEQGYYTSCYLDIPRLDEMSDDERTQRLDSVQQVARSGAVSAVSFPASYYVFLRDLDFPVDMLTWEHRRWAWQLPFFSRSRAILKDDRVKVVLVKEKGHYRVDRWPSISIFADFLVEFFAN</sequence>
<reference evidence="2" key="1">
    <citation type="journal article" date="2021" name="PeerJ">
        <title>Extensive microbial diversity within the chicken gut microbiome revealed by metagenomics and culture.</title>
        <authorList>
            <person name="Gilroy R."/>
            <person name="Ravi A."/>
            <person name="Getino M."/>
            <person name="Pursley I."/>
            <person name="Horton D.L."/>
            <person name="Alikhan N.F."/>
            <person name="Baker D."/>
            <person name="Gharbi K."/>
            <person name="Hall N."/>
            <person name="Watson M."/>
            <person name="Adriaenssens E.M."/>
            <person name="Foster-Nyarko E."/>
            <person name="Jarju S."/>
            <person name="Secka A."/>
            <person name="Antonio M."/>
            <person name="Oren A."/>
            <person name="Chaudhuri R.R."/>
            <person name="La Ragione R."/>
            <person name="Hildebrand F."/>
            <person name="Pallen M.J."/>
        </authorList>
    </citation>
    <scope>NUCLEOTIDE SEQUENCE</scope>
    <source>
        <strain evidence="2">CHK121-7720</strain>
    </source>
</reference>
<organism evidence="2 3">
    <name type="scientific">Barnesiella viscericola</name>
    <dbReference type="NCBI Taxonomy" id="397865"/>
    <lineage>
        <taxon>Bacteria</taxon>
        <taxon>Pseudomonadati</taxon>
        <taxon>Bacteroidota</taxon>
        <taxon>Bacteroidia</taxon>
        <taxon>Bacteroidales</taxon>
        <taxon>Barnesiellaceae</taxon>
        <taxon>Barnesiella</taxon>
    </lineage>
</organism>
<feature type="signal peptide" evidence="1">
    <location>
        <begin position="1"/>
        <end position="25"/>
    </location>
</feature>
<accession>A0A921MPT4</accession>
<proteinExistence type="predicted"/>
<protein>
    <submittedName>
        <fullName evidence="2">Uncharacterized protein</fullName>
    </submittedName>
</protein>
<dbReference type="Proteomes" id="UP000757103">
    <property type="component" value="Unassembled WGS sequence"/>
</dbReference>
<evidence type="ECO:0000256" key="1">
    <source>
        <dbReference type="SAM" id="SignalP"/>
    </source>
</evidence>
<feature type="chain" id="PRO_5037272115" evidence="1">
    <location>
        <begin position="26"/>
        <end position="263"/>
    </location>
</feature>
<evidence type="ECO:0000313" key="3">
    <source>
        <dbReference type="Proteomes" id="UP000757103"/>
    </source>
</evidence>
<keyword evidence="1" id="KW-0732">Signal</keyword>
<name>A0A921MPT4_9BACT</name>
<gene>
    <name evidence="2" type="ORF">K8U91_02265</name>
</gene>
<reference evidence="2" key="2">
    <citation type="submission" date="2021-09" db="EMBL/GenBank/DDBJ databases">
        <authorList>
            <person name="Gilroy R."/>
        </authorList>
    </citation>
    <scope>NUCLEOTIDE SEQUENCE</scope>
    <source>
        <strain evidence="2">CHK121-7720</strain>
    </source>
</reference>
<comment type="caution">
    <text evidence="2">The sequence shown here is derived from an EMBL/GenBank/DDBJ whole genome shotgun (WGS) entry which is preliminary data.</text>
</comment>
<dbReference type="EMBL" id="DYUD01000010">
    <property type="protein sequence ID" value="HJG88290.1"/>
    <property type="molecule type" value="Genomic_DNA"/>
</dbReference>
<evidence type="ECO:0000313" key="2">
    <source>
        <dbReference type="EMBL" id="HJG88290.1"/>
    </source>
</evidence>
<dbReference type="AlphaFoldDB" id="A0A921MPT4"/>